<accession>A0A151IEL2</accession>
<proteinExistence type="predicted"/>
<sequence length="146" mass="15067">MPHYLGGKLGRSSSRSIFPSIHLTPQALPRAAAPASTRRHTAVPPQFFVSPEQRERVTIYSGDLRDRGSPAPVLALCQPFLCMLHYKEAARCDDDGGGGGGGGGGDDDGGGDGGGGTSLEYTVESGGERAGGVSGRGKAAGRLRWE</sequence>
<gene>
    <name evidence="2" type="ORF">ALC62_10021</name>
</gene>
<dbReference type="AlphaFoldDB" id="A0A151IEL2"/>
<name>A0A151IEL2_9HYME</name>
<evidence type="ECO:0000313" key="3">
    <source>
        <dbReference type="Proteomes" id="UP000078542"/>
    </source>
</evidence>
<evidence type="ECO:0000256" key="1">
    <source>
        <dbReference type="SAM" id="MobiDB-lite"/>
    </source>
</evidence>
<organism evidence="2 3">
    <name type="scientific">Cyphomyrmex costatus</name>
    <dbReference type="NCBI Taxonomy" id="456900"/>
    <lineage>
        <taxon>Eukaryota</taxon>
        <taxon>Metazoa</taxon>
        <taxon>Ecdysozoa</taxon>
        <taxon>Arthropoda</taxon>
        <taxon>Hexapoda</taxon>
        <taxon>Insecta</taxon>
        <taxon>Pterygota</taxon>
        <taxon>Neoptera</taxon>
        <taxon>Endopterygota</taxon>
        <taxon>Hymenoptera</taxon>
        <taxon>Apocrita</taxon>
        <taxon>Aculeata</taxon>
        <taxon>Formicoidea</taxon>
        <taxon>Formicidae</taxon>
        <taxon>Myrmicinae</taxon>
        <taxon>Cyphomyrmex</taxon>
    </lineage>
</organism>
<reference evidence="2 3" key="1">
    <citation type="submission" date="2016-03" db="EMBL/GenBank/DDBJ databases">
        <title>Cyphomyrmex costatus WGS genome.</title>
        <authorList>
            <person name="Nygaard S."/>
            <person name="Hu H."/>
            <person name="Boomsma J."/>
            <person name="Zhang G."/>
        </authorList>
    </citation>
    <scope>NUCLEOTIDE SEQUENCE [LARGE SCALE GENOMIC DNA]</scope>
    <source>
        <strain evidence="2">MS0001</strain>
        <tissue evidence="2">Whole body</tissue>
    </source>
</reference>
<protein>
    <submittedName>
        <fullName evidence="2">Uncharacterized protein</fullName>
    </submittedName>
</protein>
<keyword evidence="3" id="KW-1185">Reference proteome</keyword>
<dbReference type="EMBL" id="KQ977866">
    <property type="protein sequence ID" value="KYM99251.1"/>
    <property type="molecule type" value="Genomic_DNA"/>
</dbReference>
<evidence type="ECO:0000313" key="2">
    <source>
        <dbReference type="EMBL" id="KYM99251.1"/>
    </source>
</evidence>
<feature type="region of interest" description="Disordered" evidence="1">
    <location>
        <begin position="93"/>
        <end position="146"/>
    </location>
</feature>
<dbReference type="Proteomes" id="UP000078542">
    <property type="component" value="Unassembled WGS sequence"/>
</dbReference>